<dbReference type="PANTHER" id="PTHR44742">
    <property type="match status" value="1"/>
</dbReference>
<dbReference type="PANTHER" id="PTHR44742:SF2">
    <property type="entry name" value="24-METHYLENESTEROL C-METHYLTRANSFERASE 2"/>
    <property type="match status" value="1"/>
</dbReference>
<keyword evidence="1" id="KW-0808">Transferase</keyword>
<gene>
    <name evidence="1" type="ORF">FQ330_11200</name>
</gene>
<name>A0A5M8Q8A3_9MICO</name>
<dbReference type="RefSeq" id="WP_146357584.1">
    <property type="nucleotide sequence ID" value="NZ_JBIVQT010000009.1"/>
</dbReference>
<keyword evidence="2" id="KW-1185">Reference proteome</keyword>
<dbReference type="GO" id="GO:0032259">
    <property type="term" value="P:methylation"/>
    <property type="evidence" value="ECO:0007669"/>
    <property type="project" value="UniProtKB-KW"/>
</dbReference>
<dbReference type="InterPro" id="IPR029063">
    <property type="entry name" value="SAM-dependent_MTases_sf"/>
</dbReference>
<dbReference type="Gene3D" id="3.40.50.150">
    <property type="entry name" value="Vaccinia Virus protein VP39"/>
    <property type="match status" value="1"/>
</dbReference>
<dbReference type="AlphaFoldDB" id="A0A5M8Q8A3"/>
<dbReference type="Pfam" id="PF02353">
    <property type="entry name" value="CMAS"/>
    <property type="match status" value="1"/>
</dbReference>
<evidence type="ECO:0000313" key="2">
    <source>
        <dbReference type="Proteomes" id="UP000323221"/>
    </source>
</evidence>
<sequence>MILPGAPQSAAAVADHYDELDATYRRLWGEHVHHGLWSTGDETPEAAVEALVDSVGDRLGLAPGDACVDIGCGYGATARRLAATRGVRVVGFTLSGEQARHAAAHPTAGVEIRQGDWLDNGLADASADAAWAIESSEHFSDKQRLFAEAHRVLVPGGRLVVCAWLAAADPRGWEARHLLEPICREGRLPSMGTRAEYEAMARAAGLEVVGYQDVSRRVARTWTICTGRLLRSVLVDPETRRLAVEARNREFALSLPRLMLAYRTGAMRYGILTLAKPGAEATPPRGA</sequence>
<protein>
    <submittedName>
        <fullName evidence="1">Methyltransferase domain-containing protein</fullName>
    </submittedName>
</protein>
<keyword evidence="1" id="KW-0489">Methyltransferase</keyword>
<dbReference type="OrthoDB" id="3172472at2"/>
<dbReference type="EMBL" id="VOIR01000016">
    <property type="protein sequence ID" value="KAA6431321.1"/>
    <property type="molecule type" value="Genomic_DNA"/>
</dbReference>
<dbReference type="SUPFAM" id="SSF53335">
    <property type="entry name" value="S-adenosyl-L-methionine-dependent methyltransferases"/>
    <property type="match status" value="1"/>
</dbReference>
<proteinExistence type="predicted"/>
<comment type="caution">
    <text evidence="1">The sequence shown here is derived from an EMBL/GenBank/DDBJ whole genome shotgun (WGS) entry which is preliminary data.</text>
</comment>
<organism evidence="1 2">
    <name type="scientific">Agrococcus sediminis</name>
    <dbReference type="NCBI Taxonomy" id="2599924"/>
    <lineage>
        <taxon>Bacteria</taxon>
        <taxon>Bacillati</taxon>
        <taxon>Actinomycetota</taxon>
        <taxon>Actinomycetes</taxon>
        <taxon>Micrococcales</taxon>
        <taxon>Microbacteriaceae</taxon>
        <taxon>Agrococcus</taxon>
    </lineage>
</organism>
<accession>A0A5M8Q8A3</accession>
<dbReference type="GO" id="GO:0008168">
    <property type="term" value="F:methyltransferase activity"/>
    <property type="evidence" value="ECO:0007669"/>
    <property type="project" value="UniProtKB-KW"/>
</dbReference>
<dbReference type="Proteomes" id="UP000323221">
    <property type="component" value="Unassembled WGS sequence"/>
</dbReference>
<reference evidence="1 2" key="1">
    <citation type="submission" date="2019-08" db="EMBL/GenBank/DDBJ databases">
        <title>Agrococcus lahaulensis sp. nov., isolated from a cold desert of the Indian Himalayas.</title>
        <authorList>
            <person name="Qu J.H."/>
        </authorList>
    </citation>
    <scope>NUCLEOTIDE SEQUENCE [LARGE SCALE GENOMIC DNA]</scope>
    <source>
        <strain evidence="1 2">NS18</strain>
    </source>
</reference>
<evidence type="ECO:0000313" key="1">
    <source>
        <dbReference type="EMBL" id="KAA6431321.1"/>
    </source>
</evidence>
<dbReference type="CDD" id="cd02440">
    <property type="entry name" value="AdoMet_MTases"/>
    <property type="match status" value="1"/>
</dbReference>